<feature type="transmembrane region" description="Helical" evidence="1">
    <location>
        <begin position="40"/>
        <end position="59"/>
    </location>
</feature>
<dbReference type="PANTHER" id="PTHR38602">
    <property type="entry name" value="INNER MEMBRANE PROTEIN-RELATED"/>
    <property type="match status" value="1"/>
</dbReference>
<sequence length="62" mass="6321">MQDFLAAIGLVLVVEGLVYGGFPGLAKKLAGEVLSMPENTLRVAGLIAIAVGVGLVWLVRGG</sequence>
<organism evidence="2 3">
    <name type="scientific">Mesorhizobium wenxiniae</name>
    <dbReference type="NCBI Taxonomy" id="2014805"/>
    <lineage>
        <taxon>Bacteria</taxon>
        <taxon>Pseudomonadati</taxon>
        <taxon>Pseudomonadota</taxon>
        <taxon>Alphaproteobacteria</taxon>
        <taxon>Hyphomicrobiales</taxon>
        <taxon>Phyllobacteriaceae</taxon>
        <taxon>Mesorhizobium</taxon>
    </lineage>
</organism>
<protein>
    <submittedName>
        <fullName evidence="2">DUF2065 domain-containing protein</fullName>
    </submittedName>
</protein>
<reference evidence="2 3" key="1">
    <citation type="submission" date="2017-08" db="EMBL/GenBank/DDBJ databases">
        <title>Mesorhizobium wenxinae sp. nov., a novel rhizobial species isolated from root nodules of chickpea (Cicer arietinum L.).</title>
        <authorList>
            <person name="Zhang J."/>
        </authorList>
    </citation>
    <scope>NUCLEOTIDE SEQUENCE [LARGE SCALE GENOMIC DNA]</scope>
    <source>
        <strain evidence="3">WYCCWR 10019</strain>
    </source>
</reference>
<dbReference type="RefSeq" id="WP_027154962.1">
    <property type="nucleotide sequence ID" value="NZ_NPKH01000020.1"/>
</dbReference>
<dbReference type="Pfam" id="PF09838">
    <property type="entry name" value="DUF2065"/>
    <property type="match status" value="1"/>
</dbReference>
<dbReference type="InterPro" id="IPR019201">
    <property type="entry name" value="DUF2065"/>
</dbReference>
<dbReference type="Proteomes" id="UP000215931">
    <property type="component" value="Unassembled WGS sequence"/>
</dbReference>
<name>A0A271KG55_9HYPH</name>
<keyword evidence="3" id="KW-1185">Reference proteome</keyword>
<evidence type="ECO:0000313" key="3">
    <source>
        <dbReference type="Proteomes" id="UP000215931"/>
    </source>
</evidence>
<keyword evidence="1" id="KW-1133">Transmembrane helix</keyword>
<keyword evidence="1" id="KW-0472">Membrane</keyword>
<proteinExistence type="predicted"/>
<keyword evidence="1" id="KW-0812">Transmembrane</keyword>
<dbReference type="PANTHER" id="PTHR38602:SF1">
    <property type="entry name" value="INNER MEMBRANE PROTEIN"/>
    <property type="match status" value="1"/>
</dbReference>
<evidence type="ECO:0000313" key="2">
    <source>
        <dbReference type="EMBL" id="PAP94666.1"/>
    </source>
</evidence>
<accession>A0A271KG55</accession>
<evidence type="ECO:0000256" key="1">
    <source>
        <dbReference type="SAM" id="Phobius"/>
    </source>
</evidence>
<dbReference type="EMBL" id="NPKH01000020">
    <property type="protein sequence ID" value="PAP94666.1"/>
    <property type="molecule type" value="Genomic_DNA"/>
</dbReference>
<comment type="caution">
    <text evidence="2">The sequence shown here is derived from an EMBL/GenBank/DDBJ whole genome shotgun (WGS) entry which is preliminary data.</text>
</comment>
<gene>
    <name evidence="2" type="ORF">CIT31_10910</name>
</gene>
<dbReference type="AlphaFoldDB" id="A0A271KG55"/>